<sequence length="70" mass="8188">MMLEKIIENFILNFKKYLYAVLGLISGILLVEYGLLKTIFILLLAIIGFKLGDRDFQEKLKKQILNRLKD</sequence>
<gene>
    <name evidence="2" type="ORF">RFV38_04215</name>
</gene>
<evidence type="ECO:0000313" key="3">
    <source>
        <dbReference type="Proteomes" id="UP001279681"/>
    </source>
</evidence>
<name>A0ABU4W855_9FUSO</name>
<reference evidence="3" key="1">
    <citation type="submission" date="2023-07" db="EMBL/GenBank/DDBJ databases">
        <authorList>
            <person name="Colorado M.A."/>
            <person name="Villamil L.M."/>
            <person name="Melo J.F."/>
            <person name="Rodriguez J.A."/>
            <person name="Ruiz R.Y."/>
        </authorList>
    </citation>
    <scope>NUCLEOTIDE SEQUENCE [LARGE SCALE GENOMIC DNA]</scope>
    <source>
        <strain evidence="3">C33</strain>
    </source>
</reference>
<dbReference type="InterPro" id="IPR018730">
    <property type="entry name" value="DUF2273"/>
</dbReference>
<keyword evidence="1" id="KW-0472">Membrane</keyword>
<protein>
    <submittedName>
        <fullName evidence="2">DUF2273 domain-containing protein</fullName>
    </submittedName>
</protein>
<evidence type="ECO:0000256" key="1">
    <source>
        <dbReference type="SAM" id="Phobius"/>
    </source>
</evidence>
<dbReference type="EMBL" id="JAVIKH010000004">
    <property type="protein sequence ID" value="MDX8335715.1"/>
    <property type="molecule type" value="Genomic_DNA"/>
</dbReference>
<dbReference type="RefSeq" id="WP_320313122.1">
    <property type="nucleotide sequence ID" value="NZ_JAVIKH010000004.1"/>
</dbReference>
<keyword evidence="1" id="KW-0812">Transmembrane</keyword>
<comment type="caution">
    <text evidence="2">The sequence shown here is derived from an EMBL/GenBank/DDBJ whole genome shotgun (WGS) entry which is preliminary data.</text>
</comment>
<feature type="transmembrane region" description="Helical" evidence="1">
    <location>
        <begin position="20"/>
        <end position="49"/>
    </location>
</feature>
<accession>A0ABU4W855</accession>
<keyword evidence="3" id="KW-1185">Reference proteome</keyword>
<dbReference type="Proteomes" id="UP001279681">
    <property type="component" value="Unassembled WGS sequence"/>
</dbReference>
<dbReference type="Pfam" id="PF10031">
    <property type="entry name" value="DUF2273"/>
    <property type="match status" value="1"/>
</dbReference>
<evidence type="ECO:0000313" key="2">
    <source>
        <dbReference type="EMBL" id="MDX8335715.1"/>
    </source>
</evidence>
<keyword evidence="1" id="KW-1133">Transmembrane helix</keyword>
<organism evidence="2 3">
    <name type="scientific">Candidatus Cetobacterium colombiensis</name>
    <dbReference type="NCBI Taxonomy" id="3073100"/>
    <lineage>
        <taxon>Bacteria</taxon>
        <taxon>Fusobacteriati</taxon>
        <taxon>Fusobacteriota</taxon>
        <taxon>Fusobacteriia</taxon>
        <taxon>Fusobacteriales</taxon>
        <taxon>Fusobacteriaceae</taxon>
        <taxon>Cetobacterium</taxon>
    </lineage>
</organism>
<proteinExistence type="predicted"/>